<name>A0A0D6ZDS4_9BACI</name>
<feature type="compositionally biased region" description="Basic and acidic residues" evidence="1">
    <location>
        <begin position="35"/>
        <end position="52"/>
    </location>
</feature>
<feature type="compositionally biased region" description="Basic and acidic residues" evidence="1">
    <location>
        <begin position="70"/>
        <end position="89"/>
    </location>
</feature>
<feature type="compositionally biased region" description="Basic residues" evidence="1">
    <location>
        <begin position="54"/>
        <end position="69"/>
    </location>
</feature>
<dbReference type="AlphaFoldDB" id="A0A0D6ZDS4"/>
<dbReference type="Proteomes" id="UP000032512">
    <property type="component" value="Unassembled WGS sequence"/>
</dbReference>
<feature type="region of interest" description="Disordered" evidence="1">
    <location>
        <begin position="30"/>
        <end position="89"/>
    </location>
</feature>
<gene>
    <name evidence="2" type="ORF">UB32_01575</name>
</gene>
<evidence type="ECO:0000313" key="2">
    <source>
        <dbReference type="EMBL" id="KIY23692.1"/>
    </source>
</evidence>
<dbReference type="EMBL" id="JXIQ01000013">
    <property type="protein sequence ID" value="KIY23692.1"/>
    <property type="molecule type" value="Genomic_DNA"/>
</dbReference>
<comment type="caution">
    <text evidence="2">The sequence shown here is derived from an EMBL/GenBank/DDBJ whole genome shotgun (WGS) entry which is preliminary data.</text>
</comment>
<proteinExistence type="predicted"/>
<organism evidence="2 3">
    <name type="scientific">Mesobacillus subterraneus</name>
    <dbReference type="NCBI Taxonomy" id="285983"/>
    <lineage>
        <taxon>Bacteria</taxon>
        <taxon>Bacillati</taxon>
        <taxon>Bacillota</taxon>
        <taxon>Bacilli</taxon>
        <taxon>Bacillales</taxon>
        <taxon>Bacillaceae</taxon>
        <taxon>Mesobacillus</taxon>
    </lineage>
</organism>
<reference evidence="2 3" key="1">
    <citation type="submission" date="2015-01" db="EMBL/GenBank/DDBJ databases">
        <title>Draft genome sequences of the supercritical CO2 tolerant bacteria Bacillus subterraneus MITOT1 and Bacillus cereus MIT0214.</title>
        <authorList>
            <person name="Peet K.C."/>
            <person name="Thompson J.R."/>
        </authorList>
    </citation>
    <scope>NUCLEOTIDE SEQUENCE [LARGE SCALE GENOMIC DNA]</scope>
    <source>
        <strain evidence="2 3">MITOT1</strain>
    </source>
</reference>
<evidence type="ECO:0000256" key="1">
    <source>
        <dbReference type="SAM" id="MobiDB-lite"/>
    </source>
</evidence>
<dbReference type="PATRIC" id="fig|285983.3.peg.1163"/>
<sequence>MKNSIKKSLHEAFLMLSYSCHLFLLSIENNPNDQENTRNDKNHPDQLTEPKNHMIIHHSPSHHHAHMSWRKPDHPNDKYKEKNSHQYEE</sequence>
<evidence type="ECO:0000313" key="3">
    <source>
        <dbReference type="Proteomes" id="UP000032512"/>
    </source>
</evidence>
<keyword evidence="3" id="KW-1185">Reference proteome</keyword>
<accession>A0A0D6ZDS4</accession>
<protein>
    <submittedName>
        <fullName evidence="2">Uncharacterized protein</fullName>
    </submittedName>
</protein>